<comment type="similarity">
    <text evidence="8">Belongs to the bacterial reverse transcriptase family.</text>
</comment>
<protein>
    <recommendedName>
        <fullName evidence="1">RNA-directed DNA polymerase</fullName>
        <ecNumber evidence="1">2.7.7.49</ecNumber>
    </recommendedName>
</protein>
<dbReference type="Proteomes" id="UP000199302">
    <property type="component" value="Unassembled WGS sequence"/>
</dbReference>
<dbReference type="InterPro" id="IPR043502">
    <property type="entry name" value="DNA/RNA_pol_sf"/>
</dbReference>
<evidence type="ECO:0000259" key="10">
    <source>
        <dbReference type="PROSITE" id="PS50878"/>
    </source>
</evidence>
<keyword evidence="5" id="KW-0460">Magnesium</keyword>
<dbReference type="AlphaFoldDB" id="A0A1I6EN10"/>
<evidence type="ECO:0000256" key="2">
    <source>
        <dbReference type="ARBA" id="ARBA00022679"/>
    </source>
</evidence>
<evidence type="ECO:0000256" key="6">
    <source>
        <dbReference type="ARBA" id="ARBA00022918"/>
    </source>
</evidence>
<dbReference type="PROSITE" id="PS50878">
    <property type="entry name" value="RT_POL"/>
    <property type="match status" value="1"/>
</dbReference>
<keyword evidence="3" id="KW-0548">Nucleotidyltransferase</keyword>
<dbReference type="GO" id="GO:0003964">
    <property type="term" value="F:RNA-directed DNA polymerase activity"/>
    <property type="evidence" value="ECO:0007669"/>
    <property type="project" value="UniProtKB-KW"/>
</dbReference>
<dbReference type="EC" id="2.7.7.49" evidence="1"/>
<keyword evidence="4" id="KW-0479">Metal-binding</keyword>
<dbReference type="PRINTS" id="PR00866">
    <property type="entry name" value="RNADNAPOLMS"/>
</dbReference>
<comment type="catalytic activity">
    <reaction evidence="9">
        <text>DNA(n) + a 2'-deoxyribonucleoside 5'-triphosphate = DNA(n+1) + diphosphate</text>
        <dbReference type="Rhea" id="RHEA:22508"/>
        <dbReference type="Rhea" id="RHEA-COMP:17339"/>
        <dbReference type="Rhea" id="RHEA-COMP:17340"/>
        <dbReference type="ChEBI" id="CHEBI:33019"/>
        <dbReference type="ChEBI" id="CHEBI:61560"/>
        <dbReference type="ChEBI" id="CHEBI:173112"/>
        <dbReference type="EC" id="2.7.7.49"/>
    </reaction>
</comment>
<dbReference type="PANTHER" id="PTHR34047">
    <property type="entry name" value="NUCLEAR INTRON MATURASE 1, MITOCHONDRIAL-RELATED"/>
    <property type="match status" value="1"/>
</dbReference>
<dbReference type="SUPFAM" id="SSF56672">
    <property type="entry name" value="DNA/RNA polymerases"/>
    <property type="match status" value="1"/>
</dbReference>
<keyword evidence="6 11" id="KW-0695">RNA-directed DNA polymerase</keyword>
<dbReference type="InterPro" id="IPR000123">
    <property type="entry name" value="Reverse_transcriptase_msDNA"/>
</dbReference>
<dbReference type="GO" id="GO:0003723">
    <property type="term" value="F:RNA binding"/>
    <property type="evidence" value="ECO:0007669"/>
    <property type="project" value="InterPro"/>
</dbReference>
<gene>
    <name evidence="11" type="ORF">SAMN04515673_11513</name>
</gene>
<evidence type="ECO:0000256" key="5">
    <source>
        <dbReference type="ARBA" id="ARBA00022842"/>
    </source>
</evidence>
<dbReference type="GO" id="GO:0051607">
    <property type="term" value="P:defense response to virus"/>
    <property type="evidence" value="ECO:0007669"/>
    <property type="project" value="UniProtKB-KW"/>
</dbReference>
<dbReference type="Pfam" id="PF00078">
    <property type="entry name" value="RVT_1"/>
    <property type="match status" value="1"/>
</dbReference>
<keyword evidence="2" id="KW-0808">Transferase</keyword>
<accession>A0A1I6EN10</accession>
<evidence type="ECO:0000256" key="7">
    <source>
        <dbReference type="ARBA" id="ARBA00023118"/>
    </source>
</evidence>
<dbReference type="PANTHER" id="PTHR34047:SF7">
    <property type="entry name" value="RNA-DIRECTED DNA POLYMERASE"/>
    <property type="match status" value="1"/>
</dbReference>
<dbReference type="InterPro" id="IPR051083">
    <property type="entry name" value="GrpII_Intron_Splice-Mob/Def"/>
</dbReference>
<dbReference type="EMBL" id="FOYI01000015">
    <property type="protein sequence ID" value="SFR18908.1"/>
    <property type="molecule type" value="Genomic_DNA"/>
</dbReference>
<keyword evidence="12" id="KW-1185">Reference proteome</keyword>
<reference evidence="11 12" key="1">
    <citation type="submission" date="2016-10" db="EMBL/GenBank/DDBJ databases">
        <authorList>
            <person name="de Groot N.N."/>
        </authorList>
    </citation>
    <scope>NUCLEOTIDE SEQUENCE [LARGE SCALE GENOMIC DNA]</scope>
    <source>
        <strain evidence="12">KMM 9023,NRIC 0796,JCM 17311,KCTC 23692</strain>
    </source>
</reference>
<sequence>MEPWRSQHFKKFAISKGSDLATVDAAIAIGKALQVKSPNCQPIFSLKHLAYSADVKYKFLREVVERSTEDKYRVFKIHKRGIPGQTSKRFRIICAPDPQLMKMQKWIARNILAHGRTHDASVAYQAGSNIVDAASLHCGCRWLIKLDIINFFESVTEQNVFRVFSDMGYQPLVAFELARICTRKGSATWRRNRAYKKWRTRNHIYTSIHAYSAVDILGHLPQGAPTSPMLANLAMVDFDKSVEDVANSFGLTYTRYADDLTFSTKSDAFSREVAQKVISEVYKVIRRFSFEPNLTKTQVVPPGARRVVLGLLVDGPTPQLSKKFRNQLRRHLHHVSADWPGVVEHAEKNHFQSVFGLRNHIEGLIAFAHSVDPEYAKKAWEKFAKIDWPQA</sequence>
<name>A0A1I6EN10_9RHOB</name>
<feature type="domain" description="Reverse transcriptase" evidence="10">
    <location>
        <begin position="58"/>
        <end position="313"/>
    </location>
</feature>
<dbReference type="CDD" id="cd03487">
    <property type="entry name" value="RT_Bac_retron_II"/>
    <property type="match status" value="1"/>
</dbReference>
<evidence type="ECO:0000256" key="9">
    <source>
        <dbReference type="ARBA" id="ARBA00048173"/>
    </source>
</evidence>
<dbReference type="RefSeq" id="WP_092082369.1">
    <property type="nucleotide sequence ID" value="NZ_FOYI01000015.1"/>
</dbReference>
<evidence type="ECO:0000313" key="11">
    <source>
        <dbReference type="EMBL" id="SFR18908.1"/>
    </source>
</evidence>
<evidence type="ECO:0000313" key="12">
    <source>
        <dbReference type="Proteomes" id="UP000199302"/>
    </source>
</evidence>
<keyword evidence="7" id="KW-0051">Antiviral defense</keyword>
<evidence type="ECO:0000256" key="1">
    <source>
        <dbReference type="ARBA" id="ARBA00012493"/>
    </source>
</evidence>
<dbReference type="GO" id="GO:0046872">
    <property type="term" value="F:metal ion binding"/>
    <property type="evidence" value="ECO:0007669"/>
    <property type="project" value="UniProtKB-KW"/>
</dbReference>
<organism evidence="11 12">
    <name type="scientific">Poseidonocella sedimentorum</name>
    <dbReference type="NCBI Taxonomy" id="871652"/>
    <lineage>
        <taxon>Bacteria</taxon>
        <taxon>Pseudomonadati</taxon>
        <taxon>Pseudomonadota</taxon>
        <taxon>Alphaproteobacteria</taxon>
        <taxon>Rhodobacterales</taxon>
        <taxon>Roseobacteraceae</taxon>
        <taxon>Poseidonocella</taxon>
    </lineage>
</organism>
<dbReference type="STRING" id="871652.SAMN04515673_11513"/>
<evidence type="ECO:0000256" key="3">
    <source>
        <dbReference type="ARBA" id="ARBA00022695"/>
    </source>
</evidence>
<proteinExistence type="inferred from homology"/>
<evidence type="ECO:0000256" key="4">
    <source>
        <dbReference type="ARBA" id="ARBA00022723"/>
    </source>
</evidence>
<dbReference type="InterPro" id="IPR000477">
    <property type="entry name" value="RT_dom"/>
</dbReference>
<dbReference type="OrthoDB" id="7055795at2"/>
<evidence type="ECO:0000256" key="8">
    <source>
        <dbReference type="ARBA" id="ARBA00034120"/>
    </source>
</evidence>